<name>A0A9P6TAQ9_9BASI</name>
<dbReference type="AlphaFoldDB" id="A0A9P6TAQ9"/>
<organism evidence="1 2">
    <name type="scientific">Cronartium quercuum f. sp. fusiforme G11</name>
    <dbReference type="NCBI Taxonomy" id="708437"/>
    <lineage>
        <taxon>Eukaryota</taxon>
        <taxon>Fungi</taxon>
        <taxon>Dikarya</taxon>
        <taxon>Basidiomycota</taxon>
        <taxon>Pucciniomycotina</taxon>
        <taxon>Pucciniomycetes</taxon>
        <taxon>Pucciniales</taxon>
        <taxon>Coleosporiaceae</taxon>
        <taxon>Cronartium</taxon>
    </lineage>
</organism>
<evidence type="ECO:0000313" key="2">
    <source>
        <dbReference type="Proteomes" id="UP000886653"/>
    </source>
</evidence>
<gene>
    <name evidence="1" type="ORF">CROQUDRAFT_94538</name>
</gene>
<proteinExistence type="predicted"/>
<protein>
    <submittedName>
        <fullName evidence="1">Uncharacterized protein</fullName>
    </submittedName>
</protein>
<sequence>MENFCSASYHKIEDILTTSSLIPYLISVLNACLKLSYFPEQWQNALTAIIQKHDKD</sequence>
<accession>A0A9P6TAQ9</accession>
<dbReference type="Proteomes" id="UP000886653">
    <property type="component" value="Unassembled WGS sequence"/>
</dbReference>
<comment type="caution">
    <text evidence="1">The sequence shown here is derived from an EMBL/GenBank/DDBJ whole genome shotgun (WGS) entry which is preliminary data.</text>
</comment>
<dbReference type="OrthoDB" id="411871at2759"/>
<reference evidence="1" key="1">
    <citation type="submission" date="2013-11" db="EMBL/GenBank/DDBJ databases">
        <title>Genome sequence of the fusiform rust pathogen reveals effectors for host alternation and coevolution with pine.</title>
        <authorList>
            <consortium name="DOE Joint Genome Institute"/>
            <person name="Smith K."/>
            <person name="Pendleton A."/>
            <person name="Kubisiak T."/>
            <person name="Anderson C."/>
            <person name="Salamov A."/>
            <person name="Aerts A."/>
            <person name="Riley R."/>
            <person name="Clum A."/>
            <person name="Lindquist E."/>
            <person name="Ence D."/>
            <person name="Campbell M."/>
            <person name="Kronenberg Z."/>
            <person name="Feau N."/>
            <person name="Dhillon B."/>
            <person name="Hamelin R."/>
            <person name="Burleigh J."/>
            <person name="Smith J."/>
            <person name="Yandell M."/>
            <person name="Nelson C."/>
            <person name="Grigoriev I."/>
            <person name="Davis J."/>
        </authorList>
    </citation>
    <scope>NUCLEOTIDE SEQUENCE</scope>
    <source>
        <strain evidence="1">G11</strain>
    </source>
</reference>
<keyword evidence="2" id="KW-1185">Reference proteome</keyword>
<dbReference type="EMBL" id="MU167287">
    <property type="protein sequence ID" value="KAG0144865.1"/>
    <property type="molecule type" value="Genomic_DNA"/>
</dbReference>
<evidence type="ECO:0000313" key="1">
    <source>
        <dbReference type="EMBL" id="KAG0144865.1"/>
    </source>
</evidence>